<dbReference type="InterPro" id="IPR005119">
    <property type="entry name" value="LysR_subst-bd"/>
</dbReference>
<dbReference type="EMBL" id="JAAIII010000001">
    <property type="protein sequence ID" value="NMM93193.1"/>
    <property type="molecule type" value="Genomic_DNA"/>
</dbReference>
<dbReference type="CDD" id="cd05466">
    <property type="entry name" value="PBP2_LTTR_substrate"/>
    <property type="match status" value="1"/>
</dbReference>
<dbReference type="AlphaFoldDB" id="A0A7Y0ENM6"/>
<dbReference type="PANTHER" id="PTHR30419:SF8">
    <property type="entry name" value="NITROGEN ASSIMILATION TRANSCRIPTIONAL ACTIVATOR-RELATED"/>
    <property type="match status" value="1"/>
</dbReference>
<dbReference type="InterPro" id="IPR036390">
    <property type="entry name" value="WH_DNA-bd_sf"/>
</dbReference>
<evidence type="ECO:0000256" key="1">
    <source>
        <dbReference type="ARBA" id="ARBA00009437"/>
    </source>
</evidence>
<dbReference type="PRINTS" id="PR00039">
    <property type="entry name" value="HTHLYSR"/>
</dbReference>
<dbReference type="InterPro" id="IPR000847">
    <property type="entry name" value="LysR_HTH_N"/>
</dbReference>
<dbReference type="GO" id="GO:0005829">
    <property type="term" value="C:cytosol"/>
    <property type="evidence" value="ECO:0007669"/>
    <property type="project" value="TreeGrafter"/>
</dbReference>
<protein>
    <submittedName>
        <fullName evidence="6">LysR family transcriptional regulator</fullName>
    </submittedName>
</protein>
<dbReference type="PANTHER" id="PTHR30419">
    <property type="entry name" value="HTH-TYPE TRANSCRIPTIONAL REGULATOR YBHD"/>
    <property type="match status" value="1"/>
</dbReference>
<gene>
    <name evidence="6" type="ORF">G1C95_0378</name>
</gene>
<comment type="caution">
    <text evidence="6">The sequence shown here is derived from an EMBL/GenBank/DDBJ whole genome shotgun (WGS) entry which is preliminary data.</text>
</comment>
<evidence type="ECO:0000259" key="5">
    <source>
        <dbReference type="PROSITE" id="PS50931"/>
    </source>
</evidence>
<dbReference type="GO" id="GO:0003677">
    <property type="term" value="F:DNA binding"/>
    <property type="evidence" value="ECO:0007669"/>
    <property type="project" value="UniProtKB-KW"/>
</dbReference>
<dbReference type="RefSeq" id="WP_169171231.1">
    <property type="nucleotide sequence ID" value="NZ_JAAIII010000001.1"/>
</dbReference>
<dbReference type="InterPro" id="IPR036388">
    <property type="entry name" value="WH-like_DNA-bd_sf"/>
</dbReference>
<dbReference type="Gene3D" id="1.10.10.10">
    <property type="entry name" value="Winged helix-like DNA-binding domain superfamily/Winged helix DNA-binding domain"/>
    <property type="match status" value="1"/>
</dbReference>
<keyword evidence="4" id="KW-0804">Transcription</keyword>
<dbReference type="SUPFAM" id="SSF46785">
    <property type="entry name" value="Winged helix' DNA-binding domain"/>
    <property type="match status" value="1"/>
</dbReference>
<dbReference type="FunFam" id="1.10.10.10:FF:000001">
    <property type="entry name" value="LysR family transcriptional regulator"/>
    <property type="match status" value="1"/>
</dbReference>
<dbReference type="Proteomes" id="UP000532194">
    <property type="component" value="Unassembled WGS sequence"/>
</dbReference>
<dbReference type="SUPFAM" id="SSF53850">
    <property type="entry name" value="Periplasmic binding protein-like II"/>
    <property type="match status" value="1"/>
</dbReference>
<feature type="domain" description="HTH lysR-type" evidence="5">
    <location>
        <begin position="1"/>
        <end position="60"/>
    </location>
</feature>
<accession>A0A7Y0ENM6</accession>
<dbReference type="Gene3D" id="3.40.190.10">
    <property type="entry name" value="Periplasmic binding protein-like II"/>
    <property type="match status" value="2"/>
</dbReference>
<dbReference type="Pfam" id="PF03466">
    <property type="entry name" value="LysR_substrate"/>
    <property type="match status" value="1"/>
</dbReference>
<evidence type="ECO:0000313" key="6">
    <source>
        <dbReference type="EMBL" id="NMM93193.1"/>
    </source>
</evidence>
<evidence type="ECO:0000256" key="2">
    <source>
        <dbReference type="ARBA" id="ARBA00023015"/>
    </source>
</evidence>
<sequence>MEIRVLRYFLAVIEEEGFTAAADVLRMSQPTLSRQIQSLEDEIGAPLFVRGTRGRTLELTEEGRLLRRRAEEIVAISDRALRELAHTGQELSGDVSIGSAECETVRLLACAMTSLHERHPGIRFHMFDGNATDILERVDAGMDDFGLVLEPADMSRFDYLQLPVRDQWVLMMRRDHPLASHSSIRREDLKGVPLIVPRNAFKRNDLSGWIGGGISRLNIIGTTNVTHNSQLMVAEGFGCKLALRDSLLDAGETGSGDLVSRPLDPPMDAHLSLVWRKGQPMSHACQAYLDEIRTLISQES</sequence>
<dbReference type="Pfam" id="PF00126">
    <property type="entry name" value="HTH_1"/>
    <property type="match status" value="1"/>
</dbReference>
<evidence type="ECO:0000256" key="3">
    <source>
        <dbReference type="ARBA" id="ARBA00023125"/>
    </source>
</evidence>
<dbReference type="InterPro" id="IPR050950">
    <property type="entry name" value="HTH-type_LysR_regulators"/>
</dbReference>
<name>A0A7Y0ENM6_9BIFI</name>
<evidence type="ECO:0000256" key="4">
    <source>
        <dbReference type="ARBA" id="ARBA00023163"/>
    </source>
</evidence>
<dbReference type="GO" id="GO:0003700">
    <property type="term" value="F:DNA-binding transcription factor activity"/>
    <property type="evidence" value="ECO:0007669"/>
    <property type="project" value="InterPro"/>
</dbReference>
<reference evidence="6 7" key="1">
    <citation type="submission" date="2020-02" db="EMBL/GenBank/DDBJ databases">
        <title>Characterization of phylogenetic diversity of novel bifidobacterial species isolated in Czech ZOOs.</title>
        <authorList>
            <person name="Lugli G.A."/>
            <person name="Vera N.B."/>
            <person name="Ventura M."/>
        </authorList>
    </citation>
    <scope>NUCLEOTIDE SEQUENCE [LARGE SCALE GENOMIC DNA]</scope>
    <source>
        <strain evidence="6 7">DSM 109957</strain>
    </source>
</reference>
<keyword evidence="3" id="KW-0238">DNA-binding</keyword>
<dbReference type="PROSITE" id="PS50931">
    <property type="entry name" value="HTH_LYSR"/>
    <property type="match status" value="1"/>
</dbReference>
<proteinExistence type="inferred from homology"/>
<organism evidence="6 7">
    <name type="scientific">Bifidobacterium oedipodis</name>
    <dbReference type="NCBI Taxonomy" id="2675322"/>
    <lineage>
        <taxon>Bacteria</taxon>
        <taxon>Bacillati</taxon>
        <taxon>Actinomycetota</taxon>
        <taxon>Actinomycetes</taxon>
        <taxon>Bifidobacteriales</taxon>
        <taxon>Bifidobacteriaceae</taxon>
        <taxon>Bifidobacterium</taxon>
    </lineage>
</organism>
<keyword evidence="7" id="KW-1185">Reference proteome</keyword>
<keyword evidence="2" id="KW-0805">Transcription regulation</keyword>
<comment type="similarity">
    <text evidence="1">Belongs to the LysR transcriptional regulatory family.</text>
</comment>
<evidence type="ECO:0000313" key="7">
    <source>
        <dbReference type="Proteomes" id="UP000532194"/>
    </source>
</evidence>